<dbReference type="AlphaFoldDB" id="Q9U5C0"/>
<dbReference type="WormBase" id="F43C11.9">
    <property type="protein sequence ID" value="CE23724"/>
    <property type="gene ID" value="WBGene00018386"/>
    <property type="gene designation" value="enri-1"/>
</dbReference>
<dbReference type="PaxDb" id="6239-F43C11.9"/>
<dbReference type="eggNOG" id="ENOG502RAQ5">
    <property type="taxonomic scope" value="Eukaryota"/>
</dbReference>
<evidence type="ECO:0000313" key="2">
    <source>
        <dbReference type="EMBL" id="CCD69622.1"/>
    </source>
</evidence>
<accession>Q9U5C0</accession>
<protein>
    <submittedName>
        <fullName evidence="2">Enhanced Nuclear RnaI (RNAi), T. Duchaine</fullName>
    </submittedName>
</protein>
<dbReference type="PeptideAtlas" id="Q9U5C0"/>
<dbReference type="STRING" id="6239.F43C11.9.1"/>
<dbReference type="KEGG" id="cel:CELE_F43C11.9"/>
<evidence type="ECO:0000313" key="3">
    <source>
        <dbReference type="Proteomes" id="UP000001940"/>
    </source>
</evidence>
<dbReference type="AGR" id="WB:WBGene00018386"/>
<keyword evidence="3" id="KW-1185">Reference proteome</keyword>
<dbReference type="CTD" id="173592"/>
<dbReference type="HOGENOM" id="CLU_819488_0_0_1"/>
<dbReference type="Bgee" id="WBGene00018386">
    <property type="expression patterns" value="Expressed in pharyngeal muscle cell (C elegans) and 4 other cell types or tissues"/>
</dbReference>
<dbReference type="EMBL" id="BX284602">
    <property type="protein sequence ID" value="CCD69622.1"/>
    <property type="molecule type" value="Genomic_DNA"/>
</dbReference>
<reference evidence="2 3" key="1">
    <citation type="journal article" date="1998" name="Science">
        <title>Genome sequence of the nematode C. elegans: a platform for investigating biology.</title>
        <authorList>
            <consortium name="The C. elegans sequencing consortium"/>
            <person name="Sulson J.E."/>
            <person name="Waterston R."/>
        </authorList>
    </citation>
    <scope>NUCLEOTIDE SEQUENCE [LARGE SCALE GENOMIC DNA]</scope>
    <source>
        <strain evidence="2 3">Bristol N2</strain>
    </source>
</reference>
<sequence length="339" mass="38920">MKIAKFTRINAHQVQNCNNEKIAHERKMEKVFEFLAEDKKTFEASNSFERTLIFCKHDKSAMAALLTLYDSKTIFGTFSEYLITNDKTVLERERVQVNNGEKMLAICNMDFMDDFQLGLAKHYIFLDFPLKIIGIKKMLDRLNTMAQQSEQVIDIDFLTTNMDARIYQEALNMEMTMRGSQVPKWLTELVNGSSELPEDPDVIFVRTCKPDLEPLTAKPAKLPSPRQPESKPSNEASSSQLEPTSASQPPSRVDQILKSRSGLPTKDADSSSEVAPRKRKPKSPAFDIYNMKRQPDGTFLIPSHVMGFCNEDLSEDDEEPDPEYDSEEEYNWMYKLDVW</sequence>
<evidence type="ECO:0000313" key="4">
    <source>
        <dbReference type="WormBase" id="F43C11.9"/>
    </source>
</evidence>
<dbReference type="SMR" id="Q9U5C0"/>
<dbReference type="InParanoid" id="Q9U5C0"/>
<dbReference type="FunCoup" id="Q9U5C0">
    <property type="interactions" value="137"/>
</dbReference>
<feature type="compositionally biased region" description="Polar residues" evidence="1">
    <location>
        <begin position="230"/>
        <end position="250"/>
    </location>
</feature>
<dbReference type="GeneID" id="173592"/>
<dbReference type="RefSeq" id="NP_001370664.1">
    <property type="nucleotide sequence ID" value="NM_001383798.2"/>
</dbReference>
<keyword evidence="5" id="KW-1267">Proteomics identification</keyword>
<dbReference type="UCSC" id="F43C11.9">
    <property type="organism name" value="c. elegans"/>
</dbReference>
<feature type="region of interest" description="Disordered" evidence="1">
    <location>
        <begin position="214"/>
        <end position="291"/>
    </location>
</feature>
<proteinExistence type="evidence at protein level"/>
<evidence type="ECO:0000256" key="1">
    <source>
        <dbReference type="SAM" id="MobiDB-lite"/>
    </source>
</evidence>
<dbReference type="Proteomes" id="UP000001940">
    <property type="component" value="Chromosome II"/>
</dbReference>
<gene>
    <name evidence="2 4" type="primary">enri-1</name>
    <name evidence="4" type="synonym">nip-1</name>
    <name evidence="2" type="ORF">CELE_F43C11.9</name>
    <name evidence="4" type="ORF">F43C11.9</name>
</gene>
<evidence type="ECO:0007829" key="5">
    <source>
        <dbReference type="PeptideAtlas" id="Q9U5C0"/>
    </source>
</evidence>
<organism evidence="2 3">
    <name type="scientific">Caenorhabditis elegans</name>
    <dbReference type="NCBI Taxonomy" id="6239"/>
    <lineage>
        <taxon>Eukaryota</taxon>
        <taxon>Metazoa</taxon>
        <taxon>Ecdysozoa</taxon>
        <taxon>Nematoda</taxon>
        <taxon>Chromadorea</taxon>
        <taxon>Rhabditida</taxon>
        <taxon>Rhabditina</taxon>
        <taxon>Rhabditomorpha</taxon>
        <taxon>Rhabditoidea</taxon>
        <taxon>Rhabditidae</taxon>
        <taxon>Peloderinae</taxon>
        <taxon>Caenorhabditis</taxon>
    </lineage>
</organism>
<name>Q9U5C0_CAEEL</name>